<gene>
    <name evidence="6" type="ORF">E6K72_08245</name>
</gene>
<evidence type="ECO:0000256" key="3">
    <source>
        <dbReference type="ARBA" id="ARBA00022989"/>
    </source>
</evidence>
<dbReference type="GO" id="GO:0005886">
    <property type="term" value="C:plasma membrane"/>
    <property type="evidence" value="ECO:0007669"/>
    <property type="project" value="UniProtKB-SubCell"/>
</dbReference>
<feature type="transmembrane region" description="Helical" evidence="5">
    <location>
        <begin position="174"/>
        <end position="193"/>
    </location>
</feature>
<name>A0A538SQK2_UNCEI</name>
<evidence type="ECO:0000313" key="7">
    <source>
        <dbReference type="Proteomes" id="UP000317716"/>
    </source>
</evidence>
<feature type="transmembrane region" description="Helical" evidence="5">
    <location>
        <begin position="101"/>
        <end position="119"/>
    </location>
</feature>
<dbReference type="Pfam" id="PF01925">
    <property type="entry name" value="TauE"/>
    <property type="match status" value="1"/>
</dbReference>
<dbReference type="InterPro" id="IPR002781">
    <property type="entry name" value="TM_pro_TauE-like"/>
</dbReference>
<protein>
    <recommendedName>
        <fullName evidence="5">Probable membrane transporter protein</fullName>
    </recommendedName>
</protein>
<dbReference type="PANTHER" id="PTHR43483:SF3">
    <property type="entry name" value="MEMBRANE TRANSPORTER PROTEIN HI_0806-RELATED"/>
    <property type="match status" value="1"/>
</dbReference>
<feature type="transmembrane region" description="Helical" evidence="5">
    <location>
        <begin position="205"/>
        <end position="225"/>
    </location>
</feature>
<keyword evidence="5" id="KW-1003">Cell membrane</keyword>
<proteinExistence type="inferred from homology"/>
<comment type="caution">
    <text evidence="6">The sequence shown here is derived from an EMBL/GenBank/DDBJ whole genome shotgun (WGS) entry which is preliminary data.</text>
</comment>
<evidence type="ECO:0000256" key="2">
    <source>
        <dbReference type="ARBA" id="ARBA00022692"/>
    </source>
</evidence>
<keyword evidence="3 5" id="KW-1133">Transmembrane helix</keyword>
<feature type="transmembrane region" description="Helical" evidence="5">
    <location>
        <begin position="140"/>
        <end position="162"/>
    </location>
</feature>
<feature type="transmembrane region" description="Helical" evidence="5">
    <location>
        <begin position="12"/>
        <end position="34"/>
    </location>
</feature>
<comment type="subcellular location">
    <subcellularLocation>
        <location evidence="5">Cell membrane</location>
        <topology evidence="5">Multi-pass membrane protein</topology>
    </subcellularLocation>
    <subcellularLocation>
        <location evidence="1">Membrane</location>
        <topology evidence="1">Multi-pass membrane protein</topology>
    </subcellularLocation>
</comment>
<comment type="similarity">
    <text evidence="5">Belongs to the 4-toluene sulfonate uptake permease (TSUP) (TC 2.A.102) family.</text>
</comment>
<dbReference type="AlphaFoldDB" id="A0A538SQK2"/>
<feature type="transmembrane region" description="Helical" evidence="5">
    <location>
        <begin position="231"/>
        <end position="252"/>
    </location>
</feature>
<evidence type="ECO:0000256" key="5">
    <source>
        <dbReference type="RuleBase" id="RU363041"/>
    </source>
</evidence>
<evidence type="ECO:0000313" key="6">
    <source>
        <dbReference type="EMBL" id="TMQ53660.1"/>
    </source>
</evidence>
<reference evidence="6 7" key="1">
    <citation type="journal article" date="2019" name="Nat. Microbiol.">
        <title>Mediterranean grassland soil C-N compound turnover is dependent on rainfall and depth, and is mediated by genomically divergent microorganisms.</title>
        <authorList>
            <person name="Diamond S."/>
            <person name="Andeer P.F."/>
            <person name="Li Z."/>
            <person name="Crits-Christoph A."/>
            <person name="Burstein D."/>
            <person name="Anantharaman K."/>
            <person name="Lane K.R."/>
            <person name="Thomas B.C."/>
            <person name="Pan C."/>
            <person name="Northen T.R."/>
            <person name="Banfield J.F."/>
        </authorList>
    </citation>
    <scope>NUCLEOTIDE SEQUENCE [LARGE SCALE GENOMIC DNA]</scope>
    <source>
        <strain evidence="6">WS_2</strain>
    </source>
</reference>
<organism evidence="6 7">
    <name type="scientific">Eiseniibacteriota bacterium</name>
    <dbReference type="NCBI Taxonomy" id="2212470"/>
    <lineage>
        <taxon>Bacteria</taxon>
        <taxon>Candidatus Eiseniibacteriota</taxon>
    </lineage>
</organism>
<evidence type="ECO:0000256" key="4">
    <source>
        <dbReference type="ARBA" id="ARBA00023136"/>
    </source>
</evidence>
<dbReference type="PANTHER" id="PTHR43483">
    <property type="entry name" value="MEMBRANE TRANSPORTER PROTEIN HI_0806-RELATED"/>
    <property type="match status" value="1"/>
</dbReference>
<feature type="transmembrane region" description="Helical" evidence="5">
    <location>
        <begin position="46"/>
        <end position="64"/>
    </location>
</feature>
<feature type="transmembrane region" description="Helical" evidence="5">
    <location>
        <begin position="71"/>
        <end position="89"/>
    </location>
</feature>
<sequence>MSAAGRLRALLAGLFAGLAGGLFGVGGGIVLIPLLTGWFRTTQHEAHGTSLAAIGATAVASLVMYGTHSHVAWGTALVVGLASVFGARAGARAAARTSARGLTLAFAIFMVVVAVRLLWKPAAPMAPTARPLPAEIGLDLLLGLAVGVLSGYLGVGGGILAVPAFSMPMGMPQQLAQGTSLAVILVTAPAGAIEHARHGSLVWRLVPALAIGASAGALASSWWVQGLPHTLLARTFAVFLLANAAVTGLRAWRARDVNRPAH</sequence>
<keyword evidence="4 5" id="KW-0472">Membrane</keyword>
<dbReference type="EMBL" id="VBOS01000293">
    <property type="protein sequence ID" value="TMQ53660.1"/>
    <property type="molecule type" value="Genomic_DNA"/>
</dbReference>
<accession>A0A538SQK2</accession>
<keyword evidence="2 5" id="KW-0812">Transmembrane</keyword>
<evidence type="ECO:0000256" key="1">
    <source>
        <dbReference type="ARBA" id="ARBA00004141"/>
    </source>
</evidence>
<dbReference type="Proteomes" id="UP000317716">
    <property type="component" value="Unassembled WGS sequence"/>
</dbReference>